<evidence type="ECO:0000313" key="2">
    <source>
        <dbReference type="EMBL" id="TCK03963.1"/>
    </source>
</evidence>
<dbReference type="Proteomes" id="UP000295777">
    <property type="component" value="Unassembled WGS sequence"/>
</dbReference>
<dbReference type="SMART" id="SM00834">
    <property type="entry name" value="CxxC_CXXC_SSSS"/>
    <property type="match status" value="1"/>
</dbReference>
<dbReference type="OrthoDB" id="9813321at2"/>
<comment type="caution">
    <text evidence="2">The sequence shown here is derived from an EMBL/GenBank/DDBJ whole genome shotgun (WGS) entry which is preliminary data.</text>
</comment>
<organism evidence="2 3">
    <name type="scientific">Phorcysia thermohydrogeniphila</name>
    <dbReference type="NCBI Taxonomy" id="936138"/>
    <lineage>
        <taxon>Bacteria</taxon>
        <taxon>Pseudomonadati</taxon>
        <taxon>Aquificota</taxon>
        <taxon>Aquificia</taxon>
        <taxon>Desulfurobacteriales</taxon>
        <taxon>Desulfurobacteriaceae</taxon>
        <taxon>Phorcysia</taxon>
    </lineage>
</organism>
<dbReference type="AlphaFoldDB" id="A0A4R1GB56"/>
<dbReference type="Pfam" id="PF09723">
    <property type="entry name" value="Zn_ribbon_8"/>
    <property type="match status" value="1"/>
</dbReference>
<dbReference type="NCBIfam" id="TIGR02605">
    <property type="entry name" value="CxxC_CxxC_SSSS"/>
    <property type="match status" value="1"/>
</dbReference>
<dbReference type="RefSeq" id="WP_132526956.1">
    <property type="nucleotide sequence ID" value="NZ_SMFV01000004.1"/>
</dbReference>
<sequence>MPIYEFKCNECGKEFEKFVLSYSQIGSVKCPECNSEKVTKKVSACAVGGSDSGTTGSACTAFG</sequence>
<accession>A0A4R1GB56</accession>
<reference evidence="2 3" key="1">
    <citation type="submission" date="2019-03" db="EMBL/GenBank/DDBJ databases">
        <title>Genomic Encyclopedia of Archaeal and Bacterial Type Strains, Phase II (KMG-II): from individual species to whole genera.</title>
        <authorList>
            <person name="Goeker M."/>
        </authorList>
    </citation>
    <scope>NUCLEOTIDE SEQUENCE [LARGE SCALE GENOMIC DNA]</scope>
    <source>
        <strain evidence="2 3">DSM 24425</strain>
    </source>
</reference>
<proteinExistence type="predicted"/>
<gene>
    <name evidence="2" type="ORF">CLV27_1280</name>
</gene>
<dbReference type="Gene3D" id="2.20.28.30">
    <property type="entry name" value="RNA polymerase ii, chain L"/>
    <property type="match status" value="1"/>
</dbReference>
<protein>
    <submittedName>
        <fullName evidence="2">Putative FmdB family regulatory protein</fullName>
    </submittedName>
</protein>
<evidence type="ECO:0000259" key="1">
    <source>
        <dbReference type="SMART" id="SM00834"/>
    </source>
</evidence>
<dbReference type="EMBL" id="SMFV01000004">
    <property type="protein sequence ID" value="TCK03963.1"/>
    <property type="molecule type" value="Genomic_DNA"/>
</dbReference>
<name>A0A4R1GB56_9BACT</name>
<evidence type="ECO:0000313" key="3">
    <source>
        <dbReference type="Proteomes" id="UP000295777"/>
    </source>
</evidence>
<dbReference type="InterPro" id="IPR013429">
    <property type="entry name" value="Regulatory_FmdB_Zinc_ribbon"/>
</dbReference>
<keyword evidence="3" id="KW-1185">Reference proteome</keyword>
<feature type="domain" description="Putative regulatory protein FmdB zinc ribbon" evidence="1">
    <location>
        <begin position="1"/>
        <end position="43"/>
    </location>
</feature>